<dbReference type="InterPro" id="IPR052054">
    <property type="entry name" value="Oxidative_DNA_repair_enzyme"/>
</dbReference>
<dbReference type="GO" id="GO:0005634">
    <property type="term" value="C:nucleus"/>
    <property type="evidence" value="ECO:0007669"/>
    <property type="project" value="UniProtKB-SubCell"/>
</dbReference>
<evidence type="ECO:0000256" key="4">
    <source>
        <dbReference type="ARBA" id="ARBA00022763"/>
    </source>
</evidence>
<comment type="similarity">
    <text evidence="2">Belongs to the type-1 OGG1 family.</text>
</comment>
<evidence type="ECO:0000256" key="12">
    <source>
        <dbReference type="SAM" id="MobiDB-lite"/>
    </source>
</evidence>
<dbReference type="EMBL" id="LN679100">
    <property type="protein sequence ID" value="CEL52458.1"/>
    <property type="molecule type" value="Genomic_DNA"/>
</dbReference>
<feature type="compositionally biased region" description="Basic residues" evidence="12">
    <location>
        <begin position="422"/>
        <end position="432"/>
    </location>
</feature>
<evidence type="ECO:0000256" key="5">
    <source>
        <dbReference type="ARBA" id="ARBA00022801"/>
    </source>
</evidence>
<evidence type="ECO:0000256" key="1">
    <source>
        <dbReference type="ARBA" id="ARBA00004123"/>
    </source>
</evidence>
<evidence type="ECO:0000256" key="7">
    <source>
        <dbReference type="ARBA" id="ARBA00023239"/>
    </source>
</evidence>
<dbReference type="GO" id="GO:0003684">
    <property type="term" value="F:damaged DNA binding"/>
    <property type="evidence" value="ECO:0007669"/>
    <property type="project" value="InterPro"/>
</dbReference>
<dbReference type="GO" id="GO:0140078">
    <property type="term" value="F:class I DNA-(apurinic or apyrimidinic site) endonuclease activity"/>
    <property type="evidence" value="ECO:0007669"/>
    <property type="project" value="UniProtKB-EC"/>
</dbReference>
<accession>A0A0B7F8B2</accession>
<evidence type="ECO:0000256" key="8">
    <source>
        <dbReference type="ARBA" id="ARBA00023242"/>
    </source>
</evidence>
<dbReference type="InterPro" id="IPR003265">
    <property type="entry name" value="HhH-GPD_domain"/>
</dbReference>
<evidence type="ECO:0000313" key="14">
    <source>
        <dbReference type="EMBL" id="CEL52458.1"/>
    </source>
</evidence>
<sequence>MTSVFKSIKLPLSQLNLKAVLKCGQSFRWTMVPLDPTEQASEAGTGNEIDPRELPTEEWRLTLKDRVVCLRQTNTELLYRACFPANSVPEVSSSSEDSTLLWLRDYFQLDIDLEALYADWGKRDPVFQKVATRFVGIRILRQDPWENVVSFICSQNNHISRITSMVHSLGIHFSPPVCSSSELLGSPLDTAWYAFPPPKALAGPNVEAKLRELGFGYRAKYIQKTAAMLCEKHGDPMKALLELRQLPTSQARERLLEFHGVGPKVADCILLMSMDKTEVVPVDTHVQQIATKMYGFKSQGKQPKAMNPRLYSEIASKFTDTWGPYAGWAHSVLFTADLKSFANFGLDPAVTAVANDATLPLPSPMLAIDKNPLDGSSTSVPVKSEGSTRKSAPRKREAKNEPNGEPKLGEEAFEDTTLAERVKRRRRLGNRT</sequence>
<dbReference type="InterPro" id="IPR023170">
    <property type="entry name" value="HhH_base_excis_C"/>
</dbReference>
<dbReference type="GO" id="GO:0034039">
    <property type="term" value="F:8-oxo-7,8-dihydroguanine DNA N-glycosylase activity"/>
    <property type="evidence" value="ECO:0007669"/>
    <property type="project" value="TreeGrafter"/>
</dbReference>
<dbReference type="OrthoDB" id="238681at2759"/>
<evidence type="ECO:0000313" key="15">
    <source>
        <dbReference type="Proteomes" id="UP000059188"/>
    </source>
</evidence>
<keyword evidence="4" id="KW-0227">DNA damage</keyword>
<comment type="catalytic activity">
    <reaction evidence="11">
        <text>2'-deoxyribonucleotide-(2'-deoxyribose 5'-phosphate)-2'-deoxyribonucleotide-DNA = a 3'-end 2'-deoxyribonucleotide-(2,3-dehydro-2,3-deoxyribose 5'-phosphate)-DNA + a 5'-end 5'-phospho-2'-deoxyribonucleoside-DNA + H(+)</text>
        <dbReference type="Rhea" id="RHEA:66592"/>
        <dbReference type="Rhea" id="RHEA-COMP:13180"/>
        <dbReference type="Rhea" id="RHEA-COMP:16897"/>
        <dbReference type="Rhea" id="RHEA-COMP:17067"/>
        <dbReference type="ChEBI" id="CHEBI:15378"/>
        <dbReference type="ChEBI" id="CHEBI:136412"/>
        <dbReference type="ChEBI" id="CHEBI:157695"/>
        <dbReference type="ChEBI" id="CHEBI:167181"/>
        <dbReference type="EC" id="4.2.99.18"/>
    </reaction>
</comment>
<dbReference type="Pfam" id="PF00730">
    <property type="entry name" value="HhH-GPD"/>
    <property type="match status" value="1"/>
</dbReference>
<evidence type="ECO:0000256" key="10">
    <source>
        <dbReference type="ARBA" id="ARBA00023295"/>
    </source>
</evidence>
<dbReference type="SUPFAM" id="SSF48150">
    <property type="entry name" value="DNA-glycosylase"/>
    <property type="match status" value="1"/>
</dbReference>
<evidence type="ECO:0000256" key="11">
    <source>
        <dbReference type="ARBA" id="ARBA00044632"/>
    </source>
</evidence>
<dbReference type="AlphaFoldDB" id="A0A0B7F8B2"/>
<organism evidence="14 15">
    <name type="scientific">Thanatephorus cucumeris (strain AG1-IB / isolate 7/3/14)</name>
    <name type="common">Lettuce bottom rot fungus</name>
    <name type="synonym">Rhizoctonia solani</name>
    <dbReference type="NCBI Taxonomy" id="1108050"/>
    <lineage>
        <taxon>Eukaryota</taxon>
        <taxon>Fungi</taxon>
        <taxon>Dikarya</taxon>
        <taxon>Basidiomycota</taxon>
        <taxon>Agaricomycotina</taxon>
        <taxon>Agaricomycetes</taxon>
        <taxon>Cantharellales</taxon>
        <taxon>Ceratobasidiaceae</taxon>
        <taxon>Rhizoctonia</taxon>
        <taxon>Rhizoctonia solani AG-1</taxon>
    </lineage>
</organism>
<dbReference type="InterPro" id="IPR012904">
    <property type="entry name" value="OGG_N"/>
</dbReference>
<dbReference type="SMART" id="SM00478">
    <property type="entry name" value="ENDO3c"/>
    <property type="match status" value="1"/>
</dbReference>
<dbReference type="GO" id="GO:0006289">
    <property type="term" value="P:nucleotide-excision repair"/>
    <property type="evidence" value="ECO:0007669"/>
    <property type="project" value="InterPro"/>
</dbReference>
<keyword evidence="8" id="KW-0539">Nucleus</keyword>
<keyword evidence="6" id="KW-0234">DNA repair</keyword>
<dbReference type="Gene3D" id="1.10.340.30">
    <property type="entry name" value="Hypothetical protein, domain 2"/>
    <property type="match status" value="1"/>
</dbReference>
<keyword evidence="7 14" id="KW-0456">Lyase</keyword>
<evidence type="ECO:0000256" key="3">
    <source>
        <dbReference type="ARBA" id="ARBA00012720"/>
    </source>
</evidence>
<dbReference type="Pfam" id="PF07934">
    <property type="entry name" value="OGG_N"/>
    <property type="match status" value="1"/>
</dbReference>
<dbReference type="CDD" id="cd00056">
    <property type="entry name" value="ENDO3c"/>
    <property type="match status" value="1"/>
</dbReference>
<evidence type="ECO:0000259" key="13">
    <source>
        <dbReference type="SMART" id="SM00478"/>
    </source>
</evidence>
<dbReference type="Gene3D" id="1.10.1670.10">
    <property type="entry name" value="Helix-hairpin-Helix base-excision DNA repair enzymes (C-terminal)"/>
    <property type="match status" value="1"/>
</dbReference>
<dbReference type="STRING" id="1108050.A0A0B7F8B2"/>
<reference evidence="14 15" key="1">
    <citation type="submission" date="2014-11" db="EMBL/GenBank/DDBJ databases">
        <authorList>
            <person name="Wibberg Daniel"/>
        </authorList>
    </citation>
    <scope>NUCLEOTIDE SEQUENCE [LARGE SCALE GENOMIC DNA]</scope>
    <source>
        <strain evidence="14">Rhizoctonia solani AG1-IB 7/3/14</strain>
    </source>
</reference>
<protein>
    <recommendedName>
        <fullName evidence="3">DNA-(apurinic or apyrimidinic site) lyase</fullName>
        <ecNumber evidence="3">4.2.99.18</ecNumber>
    </recommendedName>
</protein>
<dbReference type="PANTHER" id="PTHR10242">
    <property type="entry name" value="8-OXOGUANINE DNA GLYCOSYLASE"/>
    <property type="match status" value="1"/>
</dbReference>
<dbReference type="GO" id="GO:0006285">
    <property type="term" value="P:base-excision repair, AP site formation"/>
    <property type="evidence" value="ECO:0007669"/>
    <property type="project" value="TreeGrafter"/>
</dbReference>
<keyword evidence="10" id="KW-0326">Glycosidase</keyword>
<gene>
    <name evidence="14" type="primary">ogg1</name>
    <name evidence="14" type="ORF">RSOLAG1IB_00999</name>
</gene>
<keyword evidence="5" id="KW-0378">Hydrolase</keyword>
<evidence type="ECO:0000256" key="9">
    <source>
        <dbReference type="ARBA" id="ARBA00023268"/>
    </source>
</evidence>
<dbReference type="SUPFAM" id="SSF55945">
    <property type="entry name" value="TATA-box binding protein-like"/>
    <property type="match status" value="1"/>
</dbReference>
<name>A0A0B7F8B2_THACB</name>
<keyword evidence="9" id="KW-0511">Multifunctional enzyme</keyword>
<feature type="region of interest" description="Disordered" evidence="12">
    <location>
        <begin position="367"/>
        <end position="432"/>
    </location>
</feature>
<feature type="domain" description="HhH-GPD" evidence="13">
    <location>
        <begin position="153"/>
        <end position="337"/>
    </location>
</feature>
<evidence type="ECO:0000256" key="2">
    <source>
        <dbReference type="ARBA" id="ARBA00010679"/>
    </source>
</evidence>
<dbReference type="InterPro" id="IPR011257">
    <property type="entry name" value="DNA_glycosylase"/>
</dbReference>
<comment type="subcellular location">
    <subcellularLocation>
        <location evidence="1">Nucleus</location>
    </subcellularLocation>
</comment>
<proteinExistence type="inferred from homology"/>
<dbReference type="PANTHER" id="PTHR10242:SF2">
    <property type="entry name" value="N-GLYCOSYLASE_DNA LYASE"/>
    <property type="match status" value="1"/>
</dbReference>
<dbReference type="Proteomes" id="UP000059188">
    <property type="component" value="Unassembled WGS sequence"/>
</dbReference>
<dbReference type="FunFam" id="1.10.1670.10:FF:000005">
    <property type="entry name" value="N-glycosylase/DNA lyase OGG1"/>
    <property type="match status" value="1"/>
</dbReference>
<feature type="compositionally biased region" description="Basic and acidic residues" evidence="12">
    <location>
        <begin position="394"/>
        <end position="410"/>
    </location>
</feature>
<dbReference type="Gene3D" id="3.30.310.40">
    <property type="match status" value="1"/>
</dbReference>
<keyword evidence="15" id="KW-1185">Reference proteome</keyword>
<dbReference type="EC" id="4.2.99.18" evidence="3"/>
<evidence type="ECO:0000256" key="6">
    <source>
        <dbReference type="ARBA" id="ARBA00023204"/>
    </source>
</evidence>